<dbReference type="EMBL" id="HACA01033244">
    <property type="protein sequence ID" value="CDW50605.1"/>
    <property type="molecule type" value="Transcribed_RNA"/>
</dbReference>
<feature type="non-terminal residue" evidence="2">
    <location>
        <position position="55"/>
    </location>
</feature>
<feature type="compositionally biased region" description="Polar residues" evidence="1">
    <location>
        <begin position="28"/>
        <end position="38"/>
    </location>
</feature>
<evidence type="ECO:0000256" key="1">
    <source>
        <dbReference type="SAM" id="MobiDB-lite"/>
    </source>
</evidence>
<feature type="non-terminal residue" evidence="2">
    <location>
        <position position="1"/>
    </location>
</feature>
<sequence>AVYVRLNILKCKTEAKRKAFSLLRLHQAHTQSPSQQPNGLEDQERVSLSGYRFPG</sequence>
<accession>A0A0K2VJU8</accession>
<name>A0A0K2VJU8_LEPSM</name>
<dbReference type="AlphaFoldDB" id="A0A0K2VJU8"/>
<reference evidence="2" key="1">
    <citation type="submission" date="2014-05" db="EMBL/GenBank/DDBJ databases">
        <authorList>
            <person name="Chronopoulou M."/>
        </authorList>
    </citation>
    <scope>NUCLEOTIDE SEQUENCE</scope>
    <source>
        <tissue evidence="2">Whole organism</tissue>
    </source>
</reference>
<protein>
    <submittedName>
        <fullName evidence="2">Uncharacterized protein</fullName>
    </submittedName>
</protein>
<feature type="region of interest" description="Disordered" evidence="1">
    <location>
        <begin position="28"/>
        <end position="55"/>
    </location>
</feature>
<evidence type="ECO:0000313" key="2">
    <source>
        <dbReference type="EMBL" id="CDW50605.1"/>
    </source>
</evidence>
<organism evidence="2">
    <name type="scientific">Lepeophtheirus salmonis</name>
    <name type="common">Salmon louse</name>
    <name type="synonym">Caligus salmonis</name>
    <dbReference type="NCBI Taxonomy" id="72036"/>
    <lineage>
        <taxon>Eukaryota</taxon>
        <taxon>Metazoa</taxon>
        <taxon>Ecdysozoa</taxon>
        <taxon>Arthropoda</taxon>
        <taxon>Crustacea</taxon>
        <taxon>Multicrustacea</taxon>
        <taxon>Hexanauplia</taxon>
        <taxon>Copepoda</taxon>
        <taxon>Siphonostomatoida</taxon>
        <taxon>Caligidae</taxon>
        <taxon>Lepeophtheirus</taxon>
    </lineage>
</organism>
<proteinExistence type="predicted"/>